<dbReference type="EMBL" id="QWIL01000432">
    <property type="protein sequence ID" value="RMY18922.1"/>
    <property type="molecule type" value="Genomic_DNA"/>
</dbReference>
<evidence type="ECO:0000313" key="2">
    <source>
        <dbReference type="Proteomes" id="UP000271337"/>
    </source>
</evidence>
<dbReference type="Proteomes" id="UP000271337">
    <property type="component" value="Unassembled WGS sequence"/>
</dbReference>
<organism evidence="1 2">
    <name type="scientific">Hortaea werneckii</name>
    <name type="common">Black yeast</name>
    <name type="synonym">Cladosporium werneckii</name>
    <dbReference type="NCBI Taxonomy" id="91943"/>
    <lineage>
        <taxon>Eukaryota</taxon>
        <taxon>Fungi</taxon>
        <taxon>Dikarya</taxon>
        <taxon>Ascomycota</taxon>
        <taxon>Pezizomycotina</taxon>
        <taxon>Dothideomycetes</taxon>
        <taxon>Dothideomycetidae</taxon>
        <taxon>Mycosphaerellales</taxon>
        <taxon>Teratosphaeriaceae</taxon>
        <taxon>Hortaea</taxon>
    </lineage>
</organism>
<proteinExistence type="predicted"/>
<gene>
    <name evidence="1" type="ORF">D0867_05004</name>
</gene>
<reference evidence="1 2" key="1">
    <citation type="journal article" date="2018" name="BMC Genomics">
        <title>Genomic evidence for intraspecific hybridization in a clonal and extremely halotolerant yeast.</title>
        <authorList>
            <person name="Gostincar C."/>
            <person name="Stajich J.E."/>
            <person name="Zupancic J."/>
            <person name="Zalar P."/>
            <person name="Gunde-Cimerman N."/>
        </authorList>
    </citation>
    <scope>NUCLEOTIDE SEQUENCE [LARGE SCALE GENOMIC DNA]</scope>
    <source>
        <strain evidence="1 2">EXF-6669</strain>
    </source>
</reference>
<accession>A0A3M6ZUN9</accession>
<dbReference type="AlphaFoldDB" id="A0A3M6ZUN9"/>
<comment type="caution">
    <text evidence="1">The sequence shown here is derived from an EMBL/GenBank/DDBJ whole genome shotgun (WGS) entry which is preliminary data.</text>
</comment>
<name>A0A3M6ZUN9_HORWE</name>
<dbReference type="OrthoDB" id="3930589at2759"/>
<protein>
    <submittedName>
        <fullName evidence="1">Uncharacterized protein</fullName>
    </submittedName>
</protein>
<evidence type="ECO:0000313" key="1">
    <source>
        <dbReference type="EMBL" id="RMY18922.1"/>
    </source>
</evidence>
<sequence>MRALKGPKTWLVHACTQSIALVLVVASAALGIQLAQSGHQATRRGTCCDWLAVVRCALVSRHRWFVATSILPEVPPTQFYRRGTRLVCSLNDHTCNYQRWSGPGACRWSRSWYLRSIRSCYCHNMDMLGRLYSHEHEA</sequence>